<keyword evidence="4" id="KW-1185">Reference proteome</keyword>
<comment type="caution">
    <text evidence="3">The sequence shown here is derived from an EMBL/GenBank/DDBJ whole genome shotgun (WGS) entry which is preliminary data.</text>
</comment>
<dbReference type="InterPro" id="IPR052515">
    <property type="entry name" value="Gfo/Idh/MocA_Oxidoreductase"/>
</dbReference>
<evidence type="ECO:0000313" key="4">
    <source>
        <dbReference type="Proteomes" id="UP001499951"/>
    </source>
</evidence>
<dbReference type="Pfam" id="PF01408">
    <property type="entry name" value="GFO_IDH_MocA"/>
    <property type="match status" value="1"/>
</dbReference>
<feature type="domain" description="GFO/IDH/MocA-like oxidoreductase" evidence="2">
    <location>
        <begin position="117"/>
        <end position="241"/>
    </location>
</feature>
<name>A0ABN1EM15_9PROT</name>
<dbReference type="PANTHER" id="PTHR43249">
    <property type="entry name" value="UDP-N-ACETYL-2-AMINO-2-DEOXY-D-GLUCURONATE OXIDASE"/>
    <property type="match status" value="1"/>
</dbReference>
<evidence type="ECO:0000259" key="1">
    <source>
        <dbReference type="Pfam" id="PF01408"/>
    </source>
</evidence>
<dbReference type="PANTHER" id="PTHR43249:SF1">
    <property type="entry name" value="D-GLUCOSIDE 3-DEHYDROGENASE"/>
    <property type="match status" value="1"/>
</dbReference>
<evidence type="ECO:0008006" key="5">
    <source>
        <dbReference type="Google" id="ProtNLM"/>
    </source>
</evidence>
<dbReference type="Pfam" id="PF22725">
    <property type="entry name" value="GFO_IDH_MocA_C3"/>
    <property type="match status" value="1"/>
</dbReference>
<reference evidence="3 4" key="1">
    <citation type="journal article" date="2019" name="Int. J. Syst. Evol. Microbiol.">
        <title>The Global Catalogue of Microorganisms (GCM) 10K type strain sequencing project: providing services to taxonomists for standard genome sequencing and annotation.</title>
        <authorList>
            <consortium name="The Broad Institute Genomics Platform"/>
            <consortium name="The Broad Institute Genome Sequencing Center for Infectious Disease"/>
            <person name="Wu L."/>
            <person name="Ma J."/>
        </authorList>
    </citation>
    <scope>NUCLEOTIDE SEQUENCE [LARGE SCALE GENOMIC DNA]</scope>
    <source>
        <strain evidence="3 4">JCM 15089</strain>
    </source>
</reference>
<organism evidence="3 4">
    <name type="scientific">Rhizomicrobium electricum</name>
    <dbReference type="NCBI Taxonomy" id="480070"/>
    <lineage>
        <taxon>Bacteria</taxon>
        <taxon>Pseudomonadati</taxon>
        <taxon>Pseudomonadota</taxon>
        <taxon>Alphaproteobacteria</taxon>
        <taxon>Micropepsales</taxon>
        <taxon>Micropepsaceae</taxon>
        <taxon>Rhizomicrobium</taxon>
    </lineage>
</organism>
<dbReference type="Gene3D" id="3.30.360.10">
    <property type="entry name" value="Dihydrodipicolinate Reductase, domain 2"/>
    <property type="match status" value="1"/>
</dbReference>
<sequence>MGITHYAIINSHPDVEVTAVAEPSSVMRLFLDKSVKAATYKDAETMFDKQALDAILLCTPPALNHGILTAAHRKGLHAFVEKPFLLSVREGEELAALFDGSRLVNQVGYVNRFNDVFVAVKRYLQAGLLGEILRFRSEMYSSTVVREEAGEGWRSSHANGGGATYEMASHAIDLINFLFGPPDKVAGSRLTHVFSKNVEDVVSSTFAYKSGCTGALYVNWSDASFRKPTNKLEVFGRRGKILADQHGLKLFLDHDDPERGFKRGWNTLYITDVFNSVPFYVRGVEFTAQLYHFIEKIKAAEDRRTMCSFADATATLAVIDEIFRDAAVIEKEMV</sequence>
<dbReference type="Gene3D" id="3.40.50.720">
    <property type="entry name" value="NAD(P)-binding Rossmann-like Domain"/>
    <property type="match status" value="1"/>
</dbReference>
<dbReference type="EMBL" id="BAAADD010000004">
    <property type="protein sequence ID" value="GAA0569525.1"/>
    <property type="molecule type" value="Genomic_DNA"/>
</dbReference>
<proteinExistence type="predicted"/>
<feature type="domain" description="Gfo/Idh/MocA-like oxidoreductase N-terminal" evidence="1">
    <location>
        <begin position="5"/>
        <end position="109"/>
    </location>
</feature>
<evidence type="ECO:0000259" key="2">
    <source>
        <dbReference type="Pfam" id="PF22725"/>
    </source>
</evidence>
<dbReference type="InterPro" id="IPR000683">
    <property type="entry name" value="Gfo/Idh/MocA-like_OxRdtase_N"/>
</dbReference>
<dbReference type="SUPFAM" id="SSF51735">
    <property type="entry name" value="NAD(P)-binding Rossmann-fold domains"/>
    <property type="match status" value="1"/>
</dbReference>
<gene>
    <name evidence="3" type="ORF">GCM10008942_17780</name>
</gene>
<dbReference type="InterPro" id="IPR055170">
    <property type="entry name" value="GFO_IDH_MocA-like_dom"/>
</dbReference>
<dbReference type="InterPro" id="IPR036291">
    <property type="entry name" value="NAD(P)-bd_dom_sf"/>
</dbReference>
<protein>
    <recommendedName>
        <fullName evidence="5">Gfo/Idh/MocA family oxidoreductase</fullName>
    </recommendedName>
</protein>
<accession>A0ABN1EM15</accession>
<dbReference type="Proteomes" id="UP001499951">
    <property type="component" value="Unassembled WGS sequence"/>
</dbReference>
<evidence type="ECO:0000313" key="3">
    <source>
        <dbReference type="EMBL" id="GAA0569525.1"/>
    </source>
</evidence>
<dbReference type="SUPFAM" id="SSF55347">
    <property type="entry name" value="Glyceraldehyde-3-phosphate dehydrogenase-like, C-terminal domain"/>
    <property type="match status" value="1"/>
</dbReference>